<dbReference type="AlphaFoldDB" id="A0A0V0GGN8"/>
<name>A0A0V0GGN8_SOLCH</name>
<accession>A0A0V0GGN8</accession>
<organism evidence="2">
    <name type="scientific">Solanum chacoense</name>
    <name type="common">Chaco potato</name>
    <dbReference type="NCBI Taxonomy" id="4108"/>
    <lineage>
        <taxon>Eukaryota</taxon>
        <taxon>Viridiplantae</taxon>
        <taxon>Streptophyta</taxon>
        <taxon>Embryophyta</taxon>
        <taxon>Tracheophyta</taxon>
        <taxon>Spermatophyta</taxon>
        <taxon>Magnoliopsida</taxon>
        <taxon>eudicotyledons</taxon>
        <taxon>Gunneridae</taxon>
        <taxon>Pentapetalae</taxon>
        <taxon>asterids</taxon>
        <taxon>lamiids</taxon>
        <taxon>Solanales</taxon>
        <taxon>Solanaceae</taxon>
        <taxon>Solanoideae</taxon>
        <taxon>Solaneae</taxon>
        <taxon>Solanum</taxon>
    </lineage>
</organism>
<dbReference type="EMBL" id="GEDG01039442">
    <property type="protein sequence ID" value="JAP07112.1"/>
    <property type="molecule type" value="Transcribed_RNA"/>
</dbReference>
<sequence length="64" mass="7444">KTPHNQLPKNQLNFNNKTSQVSYIHLYIPILLYLNPLHSNITTQSKPPHKKQIFHKSEIQNLAA</sequence>
<evidence type="ECO:0000313" key="2">
    <source>
        <dbReference type="EMBL" id="JAP07112.1"/>
    </source>
</evidence>
<reference evidence="2" key="1">
    <citation type="submission" date="2015-12" db="EMBL/GenBank/DDBJ databases">
        <title>Gene expression during late stages of embryo sac development: a critical building block for successful pollen-pistil interactions.</title>
        <authorList>
            <person name="Liu Y."/>
            <person name="Joly V."/>
            <person name="Sabar M."/>
            <person name="Matton D.P."/>
        </authorList>
    </citation>
    <scope>NUCLEOTIDE SEQUENCE</scope>
</reference>
<evidence type="ECO:0000256" key="1">
    <source>
        <dbReference type="SAM" id="MobiDB-lite"/>
    </source>
</evidence>
<proteinExistence type="predicted"/>
<feature type="non-terminal residue" evidence="2">
    <location>
        <position position="1"/>
    </location>
</feature>
<protein>
    <submittedName>
        <fullName evidence="2">Putative ovule protein</fullName>
    </submittedName>
</protein>
<feature type="region of interest" description="Disordered" evidence="1">
    <location>
        <begin position="44"/>
        <end position="64"/>
    </location>
</feature>